<protein>
    <submittedName>
        <fullName evidence="2">Uncharacterized protein</fullName>
    </submittedName>
</protein>
<dbReference type="AlphaFoldDB" id="A0A839ZB55"/>
<organism evidence="2 3">
    <name type="scientific">Ancylobacter tetraedralis</name>
    <dbReference type="NCBI Taxonomy" id="217068"/>
    <lineage>
        <taxon>Bacteria</taxon>
        <taxon>Pseudomonadati</taxon>
        <taxon>Pseudomonadota</taxon>
        <taxon>Alphaproteobacteria</taxon>
        <taxon>Hyphomicrobiales</taxon>
        <taxon>Xanthobacteraceae</taxon>
        <taxon>Ancylobacter</taxon>
    </lineage>
</organism>
<comment type="caution">
    <text evidence="2">The sequence shown here is derived from an EMBL/GenBank/DDBJ whole genome shotgun (WGS) entry which is preliminary data.</text>
</comment>
<sequence length="74" mass="7615">MNDTMAFGYMVLIAVLILGYSGFATAQDVAAIWATRSGLPYAPTAYPPTAVGVPGMSPPQPARSDPTPPPGYAS</sequence>
<evidence type="ECO:0000313" key="3">
    <source>
        <dbReference type="Proteomes" id="UP000533469"/>
    </source>
</evidence>
<evidence type="ECO:0000313" key="2">
    <source>
        <dbReference type="EMBL" id="MBB3772010.1"/>
    </source>
</evidence>
<dbReference type="Proteomes" id="UP000533469">
    <property type="component" value="Unassembled WGS sequence"/>
</dbReference>
<feature type="region of interest" description="Disordered" evidence="1">
    <location>
        <begin position="50"/>
        <end position="74"/>
    </location>
</feature>
<proteinExistence type="predicted"/>
<dbReference type="RefSeq" id="WP_246340101.1">
    <property type="nucleotide sequence ID" value="NZ_JACICD010000004.1"/>
</dbReference>
<accession>A0A839ZB55</accession>
<reference evidence="2 3" key="1">
    <citation type="submission" date="2020-08" db="EMBL/GenBank/DDBJ databases">
        <title>Genomic Encyclopedia of Type Strains, Phase IV (KMG-IV): sequencing the most valuable type-strain genomes for metagenomic binning, comparative biology and taxonomic classification.</title>
        <authorList>
            <person name="Goeker M."/>
        </authorList>
    </citation>
    <scope>NUCLEOTIDE SEQUENCE [LARGE SCALE GENOMIC DNA]</scope>
    <source>
        <strain evidence="2 3">DSM 5895</strain>
    </source>
</reference>
<dbReference type="EMBL" id="JACICD010000004">
    <property type="protein sequence ID" value="MBB3772010.1"/>
    <property type="molecule type" value="Genomic_DNA"/>
</dbReference>
<feature type="compositionally biased region" description="Pro residues" evidence="1">
    <location>
        <begin position="56"/>
        <end position="74"/>
    </location>
</feature>
<evidence type="ECO:0000256" key="1">
    <source>
        <dbReference type="SAM" id="MobiDB-lite"/>
    </source>
</evidence>
<keyword evidence="3" id="KW-1185">Reference proteome</keyword>
<gene>
    <name evidence="2" type="ORF">FHS55_002619</name>
</gene>
<name>A0A839ZB55_9HYPH</name>